<evidence type="ECO:0000313" key="4">
    <source>
        <dbReference type="Proteomes" id="UP000054279"/>
    </source>
</evidence>
<reference evidence="3 4" key="1">
    <citation type="submission" date="2014-06" db="EMBL/GenBank/DDBJ databases">
        <title>Evolutionary Origins and Diversification of the Mycorrhizal Mutualists.</title>
        <authorList>
            <consortium name="DOE Joint Genome Institute"/>
            <consortium name="Mycorrhizal Genomics Consortium"/>
            <person name="Kohler A."/>
            <person name="Kuo A."/>
            <person name="Nagy L.G."/>
            <person name="Floudas D."/>
            <person name="Copeland A."/>
            <person name="Barry K.W."/>
            <person name="Cichocki N."/>
            <person name="Veneault-Fourrey C."/>
            <person name="LaButti K."/>
            <person name="Lindquist E.A."/>
            <person name="Lipzen A."/>
            <person name="Lundell T."/>
            <person name="Morin E."/>
            <person name="Murat C."/>
            <person name="Riley R."/>
            <person name="Ohm R."/>
            <person name="Sun H."/>
            <person name="Tunlid A."/>
            <person name="Henrissat B."/>
            <person name="Grigoriev I.V."/>
            <person name="Hibbett D.S."/>
            <person name="Martin F."/>
        </authorList>
    </citation>
    <scope>NUCLEOTIDE SEQUENCE [LARGE SCALE GENOMIC DNA]</scope>
    <source>
        <strain evidence="3 4">SS14</strain>
    </source>
</reference>
<proteinExistence type="predicted"/>
<name>A0A0C9VLL8_SPHS4</name>
<keyword evidence="4" id="KW-1185">Reference proteome</keyword>
<dbReference type="Proteomes" id="UP000054279">
    <property type="component" value="Unassembled WGS sequence"/>
</dbReference>
<protein>
    <submittedName>
        <fullName evidence="3">Unplaced genomic scaffold SPHSTscaffold_53, whole genome shotgun sequence</fullName>
    </submittedName>
</protein>
<dbReference type="HOGENOM" id="CLU_2321869_0_0_1"/>
<organism evidence="3 4">
    <name type="scientific">Sphaerobolus stellatus (strain SS14)</name>
    <dbReference type="NCBI Taxonomy" id="990650"/>
    <lineage>
        <taxon>Eukaryota</taxon>
        <taxon>Fungi</taxon>
        <taxon>Dikarya</taxon>
        <taxon>Basidiomycota</taxon>
        <taxon>Agaricomycotina</taxon>
        <taxon>Agaricomycetes</taxon>
        <taxon>Phallomycetidae</taxon>
        <taxon>Geastrales</taxon>
        <taxon>Sphaerobolaceae</taxon>
        <taxon>Sphaerobolus</taxon>
    </lineage>
</organism>
<dbReference type="InterPro" id="IPR045338">
    <property type="entry name" value="DUF6535"/>
</dbReference>
<feature type="region of interest" description="Disordered" evidence="1">
    <location>
        <begin position="1"/>
        <end position="25"/>
    </location>
</feature>
<dbReference type="OrthoDB" id="3219854at2759"/>
<accession>A0A0C9VLL8</accession>
<dbReference type="Pfam" id="PF20153">
    <property type="entry name" value="DUF6535"/>
    <property type="match status" value="1"/>
</dbReference>
<gene>
    <name evidence="3" type="ORF">M422DRAFT_229191</name>
</gene>
<evidence type="ECO:0000313" key="3">
    <source>
        <dbReference type="EMBL" id="KIJ42657.1"/>
    </source>
</evidence>
<dbReference type="AlphaFoldDB" id="A0A0C9VLL8"/>
<dbReference type="EMBL" id="KN837128">
    <property type="protein sequence ID" value="KIJ42657.1"/>
    <property type="molecule type" value="Genomic_DNA"/>
</dbReference>
<evidence type="ECO:0000259" key="2">
    <source>
        <dbReference type="Pfam" id="PF20153"/>
    </source>
</evidence>
<feature type="domain" description="DUF6535" evidence="2">
    <location>
        <begin position="59"/>
        <end position="89"/>
    </location>
</feature>
<evidence type="ECO:0000256" key="1">
    <source>
        <dbReference type="SAM" id="MobiDB-lite"/>
    </source>
</evidence>
<sequence>MEQTEHRDMAVQTNGIDKPPDDHTDALPKALETLTEILETMYTSEFFSKAPKDNRTRFWTKYLQVAKEHDQEFLERHNANLDGLLIFVGKFKYLTGKQS</sequence>